<dbReference type="InParanoid" id="A7SX35"/>
<dbReference type="Proteomes" id="UP000001593">
    <property type="component" value="Unassembled WGS sequence"/>
</dbReference>
<feature type="non-terminal residue" evidence="2">
    <location>
        <position position="1"/>
    </location>
</feature>
<name>A7SX35_NEMVE</name>
<organism evidence="2 3">
    <name type="scientific">Nematostella vectensis</name>
    <name type="common">Starlet sea anemone</name>
    <dbReference type="NCBI Taxonomy" id="45351"/>
    <lineage>
        <taxon>Eukaryota</taxon>
        <taxon>Metazoa</taxon>
        <taxon>Cnidaria</taxon>
        <taxon>Anthozoa</taxon>
        <taxon>Hexacorallia</taxon>
        <taxon>Actiniaria</taxon>
        <taxon>Edwardsiidae</taxon>
        <taxon>Nematostella</taxon>
    </lineage>
</organism>
<protein>
    <submittedName>
        <fullName evidence="2">Uncharacterized protein</fullName>
    </submittedName>
</protein>
<accession>A7SX35</accession>
<sequence length="61" mass="6740">PLPNPPYIPAIHDVTLPAPGRDQPSMTSPYLPRVQTPIHDVNSTYPEYRPAIHDVTLPTPS</sequence>
<evidence type="ECO:0000256" key="1">
    <source>
        <dbReference type="SAM" id="MobiDB-lite"/>
    </source>
</evidence>
<feature type="non-terminal residue" evidence="2">
    <location>
        <position position="61"/>
    </location>
</feature>
<dbReference type="AlphaFoldDB" id="A7SX35"/>
<dbReference type="EMBL" id="DS469877">
    <property type="protein sequence ID" value="EDO31732.1"/>
    <property type="molecule type" value="Genomic_DNA"/>
</dbReference>
<keyword evidence="3" id="KW-1185">Reference proteome</keyword>
<evidence type="ECO:0000313" key="3">
    <source>
        <dbReference type="Proteomes" id="UP000001593"/>
    </source>
</evidence>
<dbReference type="PhylomeDB" id="A7SX35"/>
<gene>
    <name evidence="2" type="ORF">NEMVEDRAFT_v1g136192</name>
</gene>
<reference evidence="2 3" key="1">
    <citation type="journal article" date="2007" name="Science">
        <title>Sea anemone genome reveals ancestral eumetazoan gene repertoire and genomic organization.</title>
        <authorList>
            <person name="Putnam N.H."/>
            <person name="Srivastava M."/>
            <person name="Hellsten U."/>
            <person name="Dirks B."/>
            <person name="Chapman J."/>
            <person name="Salamov A."/>
            <person name="Terry A."/>
            <person name="Shapiro H."/>
            <person name="Lindquist E."/>
            <person name="Kapitonov V.V."/>
            <person name="Jurka J."/>
            <person name="Genikhovich G."/>
            <person name="Grigoriev I.V."/>
            <person name="Lucas S.M."/>
            <person name="Steele R.E."/>
            <person name="Finnerty J.R."/>
            <person name="Technau U."/>
            <person name="Martindale M.Q."/>
            <person name="Rokhsar D.S."/>
        </authorList>
    </citation>
    <scope>NUCLEOTIDE SEQUENCE [LARGE SCALE GENOMIC DNA]</scope>
    <source>
        <strain evidence="3">CH2 X CH6</strain>
    </source>
</reference>
<feature type="region of interest" description="Disordered" evidence="1">
    <location>
        <begin position="14"/>
        <end position="33"/>
    </location>
</feature>
<evidence type="ECO:0000313" key="2">
    <source>
        <dbReference type="EMBL" id="EDO31732.1"/>
    </source>
</evidence>
<proteinExistence type="predicted"/>
<dbReference type="HOGENOM" id="CLU_3112438_0_0_1"/>